<evidence type="ECO:0000313" key="3">
    <source>
        <dbReference type="Proteomes" id="UP000305778"/>
    </source>
</evidence>
<feature type="transmembrane region" description="Helical" evidence="1">
    <location>
        <begin position="101"/>
        <end position="126"/>
    </location>
</feature>
<evidence type="ECO:0008006" key="4">
    <source>
        <dbReference type="Google" id="ProtNLM"/>
    </source>
</evidence>
<dbReference type="AlphaFoldDB" id="A0A4V5N043"/>
<dbReference type="RefSeq" id="WP_136724732.1">
    <property type="nucleotide sequence ID" value="NZ_SUMC01000014.1"/>
</dbReference>
<evidence type="ECO:0000313" key="2">
    <source>
        <dbReference type="EMBL" id="TKA10379.1"/>
    </source>
</evidence>
<comment type="caution">
    <text evidence="2">The sequence shown here is derived from an EMBL/GenBank/DDBJ whole genome shotgun (WGS) entry which is preliminary data.</text>
</comment>
<dbReference type="OrthoDB" id="5198533at2"/>
<keyword evidence="1" id="KW-0812">Transmembrane</keyword>
<reference evidence="2 3" key="1">
    <citation type="submission" date="2019-04" db="EMBL/GenBank/DDBJ databases">
        <title>Streptomyces oryziradicis sp. nov., a novel actinomycete isolated from rhizosphere soil of rice (Oryza sativa L.).</title>
        <authorList>
            <person name="Li C."/>
        </authorList>
    </citation>
    <scope>NUCLEOTIDE SEQUENCE [LARGE SCALE GENOMIC DNA]</scope>
    <source>
        <strain evidence="2 3">NEAU-C40</strain>
    </source>
</reference>
<gene>
    <name evidence="2" type="ORF">FCI23_16890</name>
</gene>
<dbReference type="EMBL" id="SUMC01000014">
    <property type="protein sequence ID" value="TKA10379.1"/>
    <property type="molecule type" value="Genomic_DNA"/>
</dbReference>
<keyword evidence="1" id="KW-1133">Transmembrane helix</keyword>
<name>A0A4V5N043_9ACTN</name>
<evidence type="ECO:0000256" key="1">
    <source>
        <dbReference type="SAM" id="Phobius"/>
    </source>
</evidence>
<protein>
    <recommendedName>
        <fullName evidence="4">Transmembrane protein</fullName>
    </recommendedName>
</protein>
<accession>A0A4V5N043</accession>
<dbReference type="Proteomes" id="UP000305778">
    <property type="component" value="Unassembled WGS sequence"/>
</dbReference>
<feature type="transmembrane region" description="Helical" evidence="1">
    <location>
        <begin position="21"/>
        <end position="39"/>
    </location>
</feature>
<proteinExistence type="predicted"/>
<keyword evidence="1" id="KW-0472">Membrane</keyword>
<keyword evidence="3" id="KW-1185">Reference proteome</keyword>
<sequence length="219" mass="23560">MKLYAQTRIRRSRQALGDLSIVAWIALWGWIAWLVHGAIMKLAVPGRSLEDAGTRLASDLDSAGNQAGSVPFVGDSLKKPLVSAGGAGTQLAQAGQAEQDAVAHLAMLFALMAFAVPVVLVLLLWLPRRLRWMRRASIVQRLLDTDGGGELFALRALVGPLPALAAVSRLYGDPAAAWRRGDPDATAELSRLGLARLGLRPEGRRYGGRLRRDRGADGR</sequence>
<organism evidence="2 3">
    <name type="scientific">Actinacidiphila oryziradicis</name>
    <dbReference type="NCBI Taxonomy" id="2571141"/>
    <lineage>
        <taxon>Bacteria</taxon>
        <taxon>Bacillati</taxon>
        <taxon>Actinomycetota</taxon>
        <taxon>Actinomycetes</taxon>
        <taxon>Kitasatosporales</taxon>
        <taxon>Streptomycetaceae</taxon>
        <taxon>Actinacidiphila</taxon>
    </lineage>
</organism>